<dbReference type="InterPro" id="IPR050572">
    <property type="entry name" value="Fe-S_Ferredoxin"/>
</dbReference>
<dbReference type="InterPro" id="IPR017900">
    <property type="entry name" value="4Fe4S_Fe_S_CS"/>
</dbReference>
<keyword evidence="4 8" id="KW-0677">Repeat</keyword>
<dbReference type="PANTHER" id="PTHR43687">
    <property type="entry name" value="ADENYLYLSULFATE REDUCTASE, BETA SUBUNIT"/>
    <property type="match status" value="1"/>
</dbReference>
<feature type="binding site" evidence="8">
    <location>
        <position position="53"/>
    </location>
    <ligand>
        <name>[4Fe-4S] cluster</name>
        <dbReference type="ChEBI" id="CHEBI:49883"/>
        <label>1</label>
    </ligand>
</feature>
<evidence type="ECO:0000256" key="8">
    <source>
        <dbReference type="HAMAP-Rule" id="MF_02201"/>
    </source>
</evidence>
<dbReference type="InterPro" id="IPR017896">
    <property type="entry name" value="4Fe4S_Fe-S-bd"/>
</dbReference>
<feature type="binding site" evidence="8">
    <location>
        <position position="60"/>
    </location>
    <ligand>
        <name>[4Fe-4S] cluster</name>
        <dbReference type="ChEBI" id="CHEBI:49883"/>
        <label>1</label>
    </ligand>
</feature>
<feature type="binding site" evidence="8">
    <location>
        <position position="85"/>
    </location>
    <ligand>
        <name>[4Fe-4S] cluster</name>
        <dbReference type="ChEBI" id="CHEBI:49883"/>
        <label>2</label>
    </ligand>
</feature>
<comment type="subunit">
    <text evidence="8">Interacts with the cytoplasmic NapA precursor.</text>
</comment>
<dbReference type="Proteomes" id="UP000501366">
    <property type="component" value="Chromosome"/>
</dbReference>
<feature type="binding site" evidence="8">
    <location>
        <position position="50"/>
    </location>
    <ligand>
        <name>[4Fe-4S] cluster</name>
        <dbReference type="ChEBI" id="CHEBI:49883"/>
        <label>1</label>
    </ligand>
</feature>
<evidence type="ECO:0000256" key="1">
    <source>
        <dbReference type="ARBA" id="ARBA00022448"/>
    </source>
</evidence>
<evidence type="ECO:0000256" key="2">
    <source>
        <dbReference type="ARBA" id="ARBA00022485"/>
    </source>
</evidence>
<evidence type="ECO:0000256" key="3">
    <source>
        <dbReference type="ARBA" id="ARBA00022723"/>
    </source>
</evidence>
<dbReference type="Pfam" id="PF12838">
    <property type="entry name" value="Fer4_7"/>
    <property type="match status" value="1"/>
</dbReference>
<keyword evidence="8" id="KW-0963">Cytoplasm</keyword>
<keyword evidence="3 8" id="KW-0479">Metal-binding</keyword>
<dbReference type="PROSITE" id="PS00198">
    <property type="entry name" value="4FE4S_FER_1"/>
    <property type="match status" value="1"/>
</dbReference>
<feature type="binding site" evidence="8">
    <location>
        <position position="164"/>
    </location>
    <ligand>
        <name>[4Fe-4S] cluster</name>
        <dbReference type="ChEBI" id="CHEBI:49883"/>
        <label>3</label>
    </ligand>
</feature>
<comment type="function">
    <text evidence="8">Could be involved in the maturation of NapA, the catalytic subunit of the periplasmic nitrate reductase, before its export into the periplasm.</text>
</comment>
<comment type="cofactor">
    <cofactor evidence="8">
        <name>[4Fe-4S] cluster</name>
        <dbReference type="ChEBI" id="CHEBI:49883"/>
    </cofactor>
</comment>
<feature type="domain" description="4Fe-4S ferredoxin-type" evidence="9">
    <location>
        <begin position="71"/>
        <end position="102"/>
    </location>
</feature>
<dbReference type="EMBL" id="CP015030">
    <property type="protein sequence ID" value="QIM67307.1"/>
    <property type="molecule type" value="Genomic_DNA"/>
</dbReference>
<evidence type="ECO:0000256" key="5">
    <source>
        <dbReference type="ARBA" id="ARBA00022982"/>
    </source>
</evidence>
<sequence>MTNISNQSFPRRSFLQGHFLDSLKSEKVSQQGHEPIRPPWANLANFLEKCTACHRCIETCETQILIKGAGGYPEVDFSRGECTFCEKCVQSCEVDVFRETSEEAWTHKINVQPSCLLKHGTECRSCGDSCEMRVIRFRPSLGGIAEMTLNLESCTGCGACVSVCPTGAIQIQQANQYE</sequence>
<evidence type="ECO:0000256" key="7">
    <source>
        <dbReference type="ARBA" id="ARBA00023014"/>
    </source>
</evidence>
<keyword evidence="1" id="KW-0813">Transport</keyword>
<dbReference type="InterPro" id="IPR004496">
    <property type="entry name" value="NapF"/>
</dbReference>
<organism evidence="10 11">
    <name type="scientific">Mannheimia granulomatis</name>
    <dbReference type="NCBI Taxonomy" id="85402"/>
    <lineage>
        <taxon>Bacteria</taxon>
        <taxon>Pseudomonadati</taxon>
        <taxon>Pseudomonadota</taxon>
        <taxon>Gammaproteobacteria</taxon>
        <taxon>Pasteurellales</taxon>
        <taxon>Pasteurellaceae</taxon>
        <taxon>Mannheimia</taxon>
    </lineage>
</organism>
<dbReference type="PROSITE" id="PS51379">
    <property type="entry name" value="4FE4S_FER_2"/>
    <property type="match status" value="3"/>
</dbReference>
<comment type="similarity">
    <text evidence="8">Belongs to the NapF family.</text>
</comment>
<dbReference type="AlphaFoldDB" id="A0A6G8JJI0"/>
<feature type="binding site" evidence="8">
    <location>
        <position position="92"/>
    </location>
    <ligand>
        <name>[4Fe-4S] cluster</name>
        <dbReference type="ChEBI" id="CHEBI:49883"/>
        <label>2</label>
    </ligand>
</feature>
<dbReference type="NCBIfam" id="TIGR00402">
    <property type="entry name" value="napF"/>
    <property type="match status" value="1"/>
</dbReference>
<keyword evidence="6 8" id="KW-0408">Iron</keyword>
<dbReference type="KEGG" id="mgra:A4G16_07955"/>
<gene>
    <name evidence="8" type="primary">napF</name>
    <name evidence="10" type="ORF">A4G16_07955</name>
</gene>
<feature type="binding site" evidence="8">
    <location>
        <position position="157"/>
    </location>
    <ligand>
        <name>[4Fe-4S] cluster</name>
        <dbReference type="ChEBI" id="CHEBI:49883"/>
        <label>3</label>
    </ligand>
</feature>
<evidence type="ECO:0000256" key="4">
    <source>
        <dbReference type="ARBA" id="ARBA00022737"/>
    </source>
</evidence>
<dbReference type="HAMAP" id="MF_02201">
    <property type="entry name" value="NapF"/>
    <property type="match status" value="1"/>
</dbReference>
<evidence type="ECO:0000259" key="9">
    <source>
        <dbReference type="PROSITE" id="PS51379"/>
    </source>
</evidence>
<dbReference type="SUPFAM" id="SSF54862">
    <property type="entry name" value="4Fe-4S ferredoxins"/>
    <property type="match status" value="1"/>
</dbReference>
<dbReference type="GO" id="GO:0051539">
    <property type="term" value="F:4 iron, 4 sulfur cluster binding"/>
    <property type="evidence" value="ECO:0007669"/>
    <property type="project" value="UniProtKB-UniRule"/>
</dbReference>
<feature type="domain" description="4Fe-4S ferredoxin-type" evidence="9">
    <location>
        <begin position="40"/>
        <end position="70"/>
    </location>
</feature>
<evidence type="ECO:0000313" key="10">
    <source>
        <dbReference type="EMBL" id="QIM67307.1"/>
    </source>
</evidence>
<feature type="binding site" evidence="8">
    <location>
        <position position="88"/>
    </location>
    <ligand>
        <name>[4Fe-4S] cluster</name>
        <dbReference type="ChEBI" id="CHEBI:49883"/>
        <label>2</label>
    </ligand>
</feature>
<protein>
    <recommendedName>
        <fullName evidence="8">Ferredoxin-type protein NapF</fullName>
    </recommendedName>
</protein>
<feature type="domain" description="4Fe-4S ferredoxin-type" evidence="9">
    <location>
        <begin position="145"/>
        <end position="174"/>
    </location>
</feature>
<feature type="binding site" evidence="8">
    <location>
        <position position="82"/>
    </location>
    <ligand>
        <name>[4Fe-4S] cluster</name>
        <dbReference type="ChEBI" id="CHEBI:49883"/>
        <label>2</label>
    </ligand>
</feature>
<accession>A0A6G8JJI0</accession>
<evidence type="ECO:0000256" key="6">
    <source>
        <dbReference type="ARBA" id="ARBA00023004"/>
    </source>
</evidence>
<comment type="subcellular location">
    <subcellularLocation>
        <location evidence="8">Cytoplasm</location>
    </subcellularLocation>
</comment>
<dbReference type="Pfam" id="PF13187">
    <property type="entry name" value="Fer4_9"/>
    <property type="match status" value="1"/>
</dbReference>
<evidence type="ECO:0000313" key="11">
    <source>
        <dbReference type="Proteomes" id="UP000501366"/>
    </source>
</evidence>
<dbReference type="GO" id="GO:0046872">
    <property type="term" value="F:metal ion binding"/>
    <property type="evidence" value="ECO:0007669"/>
    <property type="project" value="UniProtKB-KW"/>
</dbReference>
<proteinExistence type="inferred from homology"/>
<reference evidence="10 11" key="1">
    <citation type="submission" date="2016-03" db="EMBL/GenBank/DDBJ databases">
        <authorList>
            <person name="Bojesen A.M."/>
            <person name="Planet P."/>
            <person name="Hansen M.J."/>
        </authorList>
    </citation>
    <scope>NUCLEOTIDE SEQUENCE [LARGE SCALE GENOMIC DNA]</scope>
    <source>
        <strain evidence="10 11">B 234/94</strain>
    </source>
</reference>
<keyword evidence="2 8" id="KW-0004">4Fe-4S</keyword>
<keyword evidence="7 8" id="KW-0411">Iron-sulfur</keyword>
<feature type="binding site" evidence="8">
    <location>
        <position position="154"/>
    </location>
    <ligand>
        <name>[4Fe-4S] cluster</name>
        <dbReference type="ChEBI" id="CHEBI:49883"/>
        <label>3</label>
    </ligand>
</feature>
<feature type="binding site" evidence="8">
    <location>
        <position position="160"/>
    </location>
    <ligand>
        <name>[4Fe-4S] cluster</name>
        <dbReference type="ChEBI" id="CHEBI:49883"/>
        <label>3</label>
    </ligand>
</feature>
<keyword evidence="5" id="KW-0249">Electron transport</keyword>
<name>A0A6G8JJI0_9PAST</name>
<dbReference type="PANTHER" id="PTHR43687:SF6">
    <property type="entry name" value="L-ASPARTATE SEMIALDEHYDE SULFURTRANSFERASE IRON-SULFUR SUBUNIT"/>
    <property type="match status" value="1"/>
</dbReference>
<dbReference type="Gene3D" id="3.30.70.20">
    <property type="match status" value="2"/>
</dbReference>
<dbReference type="CDD" id="cd10564">
    <property type="entry name" value="NapF_like"/>
    <property type="match status" value="1"/>
</dbReference>
<dbReference type="GO" id="GO:0005737">
    <property type="term" value="C:cytoplasm"/>
    <property type="evidence" value="ECO:0007669"/>
    <property type="project" value="UniProtKB-SubCell"/>
</dbReference>
<feature type="binding site" evidence="8">
    <location>
        <position position="56"/>
    </location>
    <ligand>
        <name>[4Fe-4S] cluster</name>
        <dbReference type="ChEBI" id="CHEBI:49883"/>
        <label>1</label>
    </ligand>
</feature>
<dbReference type="RefSeq" id="WP_165889456.1">
    <property type="nucleotide sequence ID" value="NZ_CP015030.1"/>
</dbReference>